<keyword evidence="9 10" id="KW-0275">Fatty acid biosynthesis</keyword>
<dbReference type="Pfam" id="PF01151">
    <property type="entry name" value="ELO"/>
    <property type="match status" value="1"/>
</dbReference>
<evidence type="ECO:0000256" key="1">
    <source>
        <dbReference type="ARBA" id="ARBA00004141"/>
    </source>
</evidence>
<feature type="transmembrane region" description="Helical" evidence="10">
    <location>
        <begin position="49"/>
        <end position="70"/>
    </location>
</feature>
<comment type="catalytic activity">
    <reaction evidence="10">
        <text>an acyl-CoA + malonyl-CoA + H(+) = a 3-oxoacyl-CoA + CO2 + CoA</text>
        <dbReference type="Rhea" id="RHEA:50252"/>
        <dbReference type="ChEBI" id="CHEBI:15378"/>
        <dbReference type="ChEBI" id="CHEBI:16526"/>
        <dbReference type="ChEBI" id="CHEBI:57287"/>
        <dbReference type="ChEBI" id="CHEBI:57384"/>
        <dbReference type="ChEBI" id="CHEBI:58342"/>
        <dbReference type="ChEBI" id="CHEBI:90726"/>
    </reaction>
    <physiologicalReaction direction="left-to-right" evidence="10">
        <dbReference type="Rhea" id="RHEA:50253"/>
    </physiologicalReaction>
</comment>
<evidence type="ECO:0000256" key="2">
    <source>
        <dbReference type="ARBA" id="ARBA00022516"/>
    </source>
</evidence>
<evidence type="ECO:0000256" key="5">
    <source>
        <dbReference type="ARBA" id="ARBA00022832"/>
    </source>
</evidence>
<feature type="transmembrane region" description="Helical" evidence="10">
    <location>
        <begin position="357"/>
        <end position="375"/>
    </location>
</feature>
<dbReference type="EMBL" id="KZ819637">
    <property type="protein sequence ID" value="PWN88930.1"/>
    <property type="molecule type" value="Genomic_DNA"/>
</dbReference>
<dbReference type="EC" id="2.3.1.-" evidence="10"/>
<dbReference type="Proteomes" id="UP000245768">
    <property type="component" value="Unassembled WGS sequence"/>
</dbReference>
<proteinExistence type="inferred from homology"/>
<keyword evidence="3 10" id="KW-0808">Transferase</keyword>
<keyword evidence="5 10" id="KW-0276">Fatty acid metabolism</keyword>
<dbReference type="GO" id="GO:0034626">
    <property type="term" value="P:fatty acid elongation, polyunsaturated fatty acid"/>
    <property type="evidence" value="ECO:0007669"/>
    <property type="project" value="TreeGrafter"/>
</dbReference>
<dbReference type="GO" id="GO:0042761">
    <property type="term" value="P:very long-chain fatty acid biosynthetic process"/>
    <property type="evidence" value="ECO:0007669"/>
    <property type="project" value="TreeGrafter"/>
</dbReference>
<evidence type="ECO:0000313" key="12">
    <source>
        <dbReference type="Proteomes" id="UP000245768"/>
    </source>
</evidence>
<dbReference type="GO" id="GO:0005789">
    <property type="term" value="C:endoplasmic reticulum membrane"/>
    <property type="evidence" value="ECO:0007669"/>
    <property type="project" value="TreeGrafter"/>
</dbReference>
<feature type="transmembrane region" description="Helical" evidence="10">
    <location>
        <begin position="90"/>
        <end position="113"/>
    </location>
</feature>
<reference evidence="11 12" key="1">
    <citation type="journal article" date="2018" name="Mol. Biol. Evol.">
        <title>Broad Genomic Sampling Reveals a Smut Pathogenic Ancestry of the Fungal Clade Ustilaginomycotina.</title>
        <authorList>
            <person name="Kijpornyongpan T."/>
            <person name="Mondo S.J."/>
            <person name="Barry K."/>
            <person name="Sandor L."/>
            <person name="Lee J."/>
            <person name="Lipzen A."/>
            <person name="Pangilinan J."/>
            <person name="LaButti K."/>
            <person name="Hainaut M."/>
            <person name="Henrissat B."/>
            <person name="Grigoriev I.V."/>
            <person name="Spatafora J.W."/>
            <person name="Aime M.C."/>
        </authorList>
    </citation>
    <scope>NUCLEOTIDE SEQUENCE [LARGE SCALE GENOMIC DNA]</scope>
    <source>
        <strain evidence="11 12">MCA 4198</strain>
    </source>
</reference>
<dbReference type="AlphaFoldDB" id="A0A316YHA8"/>
<name>A0A316YHA8_9BASI</name>
<keyword evidence="4 10" id="KW-0812">Transmembrane</keyword>
<keyword evidence="12" id="KW-1185">Reference proteome</keyword>
<gene>
    <name evidence="11" type="ORF">FA10DRAFT_302328</name>
</gene>
<dbReference type="STRING" id="215250.A0A316YHA8"/>
<evidence type="ECO:0000256" key="7">
    <source>
        <dbReference type="ARBA" id="ARBA00023098"/>
    </source>
</evidence>
<dbReference type="GO" id="GO:0034625">
    <property type="term" value="P:fatty acid elongation, monounsaturated fatty acid"/>
    <property type="evidence" value="ECO:0007669"/>
    <property type="project" value="TreeGrafter"/>
</dbReference>
<keyword evidence="8 10" id="KW-0472">Membrane</keyword>
<evidence type="ECO:0000256" key="4">
    <source>
        <dbReference type="ARBA" id="ARBA00022692"/>
    </source>
</evidence>
<dbReference type="RefSeq" id="XP_025376128.1">
    <property type="nucleotide sequence ID" value="XM_025525099.1"/>
</dbReference>
<evidence type="ECO:0000256" key="10">
    <source>
        <dbReference type="RuleBase" id="RU361115"/>
    </source>
</evidence>
<evidence type="ECO:0000256" key="9">
    <source>
        <dbReference type="ARBA" id="ARBA00023160"/>
    </source>
</evidence>
<sequence length="398" mass="43810">MRYPLDDALGGSYLQVVQRTPLPAYPFAHSSPLLQAVFPRPFYEASLGVAWPLSFSLAYYLIAKSANALLRDDKAPRDWTRGKGAWSTLLRAFIVLHNALLCAYSLATFLLMAPVVADLFWQGYAAAGHEGVKLALCAMPTNHAYLGRWAYLFYLSKYYEVIDSLVLYLKGRAIGNLQSYHHAGALLAMWVAYRFQSTPVWVFCVFNSAVHTAMYAYYLCSAMRWPFPKALKRNLTTLQIAQIASGTLLTNVYFFLLLDPIRLAAAFARTPTSTLLPASLFASASSTSLANASAASKPWTLAARLFGRKAAAAVAAADAVPNEMLLSTYARARLATSDASVCLDRQGAALALHANTLYMIPLLVLFARFFIRAYLAPSKAKTRKELEQGNMNGQKKVI</sequence>
<evidence type="ECO:0000256" key="8">
    <source>
        <dbReference type="ARBA" id="ARBA00023136"/>
    </source>
</evidence>
<dbReference type="OrthoDB" id="10259681at2759"/>
<dbReference type="InterPro" id="IPR002076">
    <property type="entry name" value="ELO_fam"/>
</dbReference>
<keyword evidence="2 10" id="KW-0444">Lipid biosynthesis</keyword>
<evidence type="ECO:0000256" key="6">
    <source>
        <dbReference type="ARBA" id="ARBA00022989"/>
    </source>
</evidence>
<dbReference type="GO" id="GO:0019367">
    <property type="term" value="P:fatty acid elongation, saturated fatty acid"/>
    <property type="evidence" value="ECO:0007669"/>
    <property type="project" value="TreeGrafter"/>
</dbReference>
<evidence type="ECO:0000256" key="3">
    <source>
        <dbReference type="ARBA" id="ARBA00022679"/>
    </source>
</evidence>
<dbReference type="GeneID" id="37047015"/>
<dbReference type="GO" id="GO:0030148">
    <property type="term" value="P:sphingolipid biosynthetic process"/>
    <property type="evidence" value="ECO:0007669"/>
    <property type="project" value="TreeGrafter"/>
</dbReference>
<evidence type="ECO:0000313" key="11">
    <source>
        <dbReference type="EMBL" id="PWN88930.1"/>
    </source>
</evidence>
<dbReference type="PANTHER" id="PTHR11157:SF169">
    <property type="entry name" value="ELONGATION OF FATTY ACIDS PROTEIN"/>
    <property type="match status" value="1"/>
</dbReference>
<keyword evidence="7 10" id="KW-0443">Lipid metabolism</keyword>
<accession>A0A316YHA8</accession>
<feature type="transmembrane region" description="Helical" evidence="10">
    <location>
        <begin position="240"/>
        <end position="258"/>
    </location>
</feature>
<dbReference type="PANTHER" id="PTHR11157">
    <property type="entry name" value="FATTY ACID ACYL TRANSFERASE-RELATED"/>
    <property type="match status" value="1"/>
</dbReference>
<dbReference type="GO" id="GO:0009922">
    <property type="term" value="F:fatty acid elongase activity"/>
    <property type="evidence" value="ECO:0007669"/>
    <property type="project" value="InterPro"/>
</dbReference>
<comment type="subcellular location">
    <subcellularLocation>
        <location evidence="1">Membrane</location>
        <topology evidence="1">Multi-pass membrane protein</topology>
    </subcellularLocation>
</comment>
<protein>
    <recommendedName>
        <fullName evidence="10">Elongation of fatty acids protein</fullName>
        <ecNumber evidence="10">2.3.1.-</ecNumber>
    </recommendedName>
</protein>
<feature type="transmembrane region" description="Helical" evidence="10">
    <location>
        <begin position="200"/>
        <end position="220"/>
    </location>
</feature>
<comment type="similarity">
    <text evidence="10">Belongs to the ELO family.</text>
</comment>
<dbReference type="InParanoid" id="A0A316YHA8"/>
<organism evidence="11 12">
    <name type="scientific">Acaromyces ingoldii</name>
    <dbReference type="NCBI Taxonomy" id="215250"/>
    <lineage>
        <taxon>Eukaryota</taxon>
        <taxon>Fungi</taxon>
        <taxon>Dikarya</taxon>
        <taxon>Basidiomycota</taxon>
        <taxon>Ustilaginomycotina</taxon>
        <taxon>Exobasidiomycetes</taxon>
        <taxon>Exobasidiales</taxon>
        <taxon>Cryptobasidiaceae</taxon>
        <taxon>Acaromyces</taxon>
    </lineage>
</organism>
<keyword evidence="6 10" id="KW-1133">Transmembrane helix</keyword>